<dbReference type="AlphaFoldDB" id="A0A223KTE6"/>
<dbReference type="Gene3D" id="1.25.40.10">
    <property type="entry name" value="Tetratricopeptide repeat domain"/>
    <property type="match status" value="1"/>
</dbReference>
<reference evidence="1 2" key="1">
    <citation type="submission" date="2016-12" db="EMBL/GenBank/DDBJ databases">
        <title>The whole genome sequencing and assembly of Bacillus cohnii DSM 6307T strain.</title>
        <authorList>
            <person name="Lee Y.-J."/>
            <person name="Yi H."/>
            <person name="Bahn Y.-S."/>
            <person name="Kim J.F."/>
            <person name="Lee D.-W."/>
        </authorList>
    </citation>
    <scope>NUCLEOTIDE SEQUENCE [LARGE SCALE GENOMIC DNA]</scope>
    <source>
        <strain evidence="1 2">DSM 6307</strain>
    </source>
</reference>
<evidence type="ECO:0008006" key="3">
    <source>
        <dbReference type="Google" id="ProtNLM"/>
    </source>
</evidence>
<accession>A0A223KTE6</accession>
<dbReference type="STRING" id="1314751.GCA_001591425_04145"/>
<organism evidence="1 2">
    <name type="scientific">Sutcliffiella cohnii</name>
    <dbReference type="NCBI Taxonomy" id="33932"/>
    <lineage>
        <taxon>Bacteria</taxon>
        <taxon>Bacillati</taxon>
        <taxon>Bacillota</taxon>
        <taxon>Bacilli</taxon>
        <taxon>Bacillales</taxon>
        <taxon>Bacillaceae</taxon>
        <taxon>Sutcliffiella</taxon>
    </lineage>
</organism>
<dbReference type="RefSeq" id="WP_066420241.1">
    <property type="nucleotide sequence ID" value="NZ_CP018866.1"/>
</dbReference>
<protein>
    <recommendedName>
        <fullName evidence="3">Tetratricopeptide repeat protein</fullName>
    </recommendedName>
</protein>
<keyword evidence="2" id="KW-1185">Reference proteome</keyword>
<dbReference type="EMBL" id="CP018866">
    <property type="protein sequence ID" value="AST92772.1"/>
    <property type="molecule type" value="Genomic_DNA"/>
</dbReference>
<dbReference type="SUPFAM" id="SSF116965">
    <property type="entry name" value="Hypothetical protein MPN330"/>
    <property type="match status" value="1"/>
</dbReference>
<name>A0A223KTE6_9BACI</name>
<evidence type="ECO:0000313" key="1">
    <source>
        <dbReference type="EMBL" id="AST92772.1"/>
    </source>
</evidence>
<dbReference type="InterPro" id="IPR011990">
    <property type="entry name" value="TPR-like_helical_dom_sf"/>
</dbReference>
<proteinExistence type="predicted"/>
<dbReference type="KEGG" id="bcoh:BC6307_16500"/>
<sequence length="334" mass="38825">MNDKKKKVVPFPNLKKRLLEKAMESMKERKFEEALILFDQAHDNSFAHSEVELGSVVCLMELGRLTEAKNRCKKMLREDVGDYFHVLQIYITILIQLKEYDEVKVTIEAILQEDKIPAEQAQTFFKLLDFARKMLPKGEFEEYKEAPTDDTVSDNLLKGTVQEQFGALQRLKSLNARSYREAIETYLLDERMHPILKTILLETLHDQQWDDETKITKLGQTVLVRPSKMDFQEMDPFFAEIGNLIERHVYSENPSLFEALKGMVFKYHTVVYPVGMNEENASAWAASIHLIGQQLYGIEDSMEKLSQLYNVTLEDIEKVSTKVQKLEEISYLQL</sequence>
<gene>
    <name evidence="1" type="ORF">BC6307_16500</name>
</gene>
<evidence type="ECO:0000313" key="2">
    <source>
        <dbReference type="Proteomes" id="UP000215224"/>
    </source>
</evidence>
<dbReference type="Proteomes" id="UP000215224">
    <property type="component" value="Chromosome"/>
</dbReference>